<dbReference type="InterPro" id="IPR003788">
    <property type="entry name" value="NDUFAF7"/>
</dbReference>
<dbReference type="InterPro" id="IPR029063">
    <property type="entry name" value="SAM-dependent_MTases_sf"/>
</dbReference>
<dbReference type="AlphaFoldDB" id="A0A542DXE2"/>
<dbReference type="PANTHER" id="PTHR12049:SF7">
    <property type="entry name" value="PROTEIN ARGININE METHYLTRANSFERASE NDUFAF7, MITOCHONDRIAL"/>
    <property type="match status" value="1"/>
</dbReference>
<evidence type="ECO:0000256" key="2">
    <source>
        <dbReference type="ARBA" id="ARBA00022679"/>
    </source>
</evidence>
<sequence length="319" mass="33252">MSPAVPWAQAWGRSLYGERGFYRSDVGPAGHFATATHGATGRVLARALLRLARERGCTGGVVDVGAGRGELLRHLRELDDAVPLLGVDVVDRPAGLAPDVAWLSSPGGASLPEDLAPRDALVVAHEWLDVVPCTVAEVDGGGTLREVLVDPLGGGETLGAPLDGADLSWCAEHWREALDASAVPGDRVEVGRSRDAAWADLLGRLDGGLALAVDYGHRRGSRPPGGTLTAFREGREVSPVADGSCDLTAHVAVDSLRADEVLRQRDALHRLGVSGRTPEHGLASRDPASYLAGLAESGAAGALLDPTGYGGFWWVLARG</sequence>
<keyword evidence="4" id="KW-1185">Reference proteome</keyword>
<dbReference type="Pfam" id="PF02636">
    <property type="entry name" value="Methyltransf_28"/>
    <property type="match status" value="1"/>
</dbReference>
<organism evidence="3 4">
    <name type="scientific">Lapillicoccus jejuensis</name>
    <dbReference type="NCBI Taxonomy" id="402171"/>
    <lineage>
        <taxon>Bacteria</taxon>
        <taxon>Bacillati</taxon>
        <taxon>Actinomycetota</taxon>
        <taxon>Actinomycetes</taxon>
        <taxon>Micrococcales</taxon>
        <taxon>Intrasporangiaceae</taxon>
        <taxon>Lapillicoccus</taxon>
    </lineage>
</organism>
<keyword evidence="1 3" id="KW-0489">Methyltransferase</keyword>
<dbReference type="Gene3D" id="3.40.50.12710">
    <property type="match status" value="1"/>
</dbReference>
<keyword evidence="2 3" id="KW-0808">Transferase</keyword>
<evidence type="ECO:0000256" key="1">
    <source>
        <dbReference type="ARBA" id="ARBA00022603"/>
    </source>
</evidence>
<dbReference type="PANTHER" id="PTHR12049">
    <property type="entry name" value="PROTEIN ARGININE METHYLTRANSFERASE NDUFAF7, MITOCHONDRIAL"/>
    <property type="match status" value="1"/>
</dbReference>
<accession>A0A542DXE2</accession>
<dbReference type="Proteomes" id="UP000317893">
    <property type="component" value="Unassembled WGS sequence"/>
</dbReference>
<dbReference type="GO" id="GO:0035243">
    <property type="term" value="F:protein-arginine omega-N symmetric methyltransferase activity"/>
    <property type="evidence" value="ECO:0007669"/>
    <property type="project" value="TreeGrafter"/>
</dbReference>
<dbReference type="GO" id="GO:0032259">
    <property type="term" value="P:methylation"/>
    <property type="evidence" value="ECO:0007669"/>
    <property type="project" value="UniProtKB-KW"/>
</dbReference>
<protein>
    <submittedName>
        <fullName evidence="3">SAM-dependent MidA family methyltransferase</fullName>
    </submittedName>
</protein>
<evidence type="ECO:0000313" key="4">
    <source>
        <dbReference type="Proteomes" id="UP000317893"/>
    </source>
</evidence>
<reference evidence="3 4" key="1">
    <citation type="submission" date="2019-06" db="EMBL/GenBank/DDBJ databases">
        <title>Sequencing the genomes of 1000 actinobacteria strains.</title>
        <authorList>
            <person name="Klenk H.-P."/>
        </authorList>
    </citation>
    <scope>NUCLEOTIDE SEQUENCE [LARGE SCALE GENOMIC DNA]</scope>
    <source>
        <strain evidence="3 4">DSM 18607</strain>
    </source>
</reference>
<proteinExistence type="predicted"/>
<evidence type="ECO:0000313" key="3">
    <source>
        <dbReference type="EMBL" id="TQJ07760.1"/>
    </source>
</evidence>
<gene>
    <name evidence="3" type="ORF">FB458_0828</name>
</gene>
<name>A0A542DXE2_9MICO</name>
<dbReference type="EMBL" id="VFMN01000001">
    <property type="protein sequence ID" value="TQJ07760.1"/>
    <property type="molecule type" value="Genomic_DNA"/>
</dbReference>
<dbReference type="InterPro" id="IPR038375">
    <property type="entry name" value="NDUFAF7_sf"/>
</dbReference>
<comment type="caution">
    <text evidence="3">The sequence shown here is derived from an EMBL/GenBank/DDBJ whole genome shotgun (WGS) entry which is preliminary data.</text>
</comment>
<dbReference type="SUPFAM" id="SSF53335">
    <property type="entry name" value="S-adenosyl-L-methionine-dependent methyltransferases"/>
    <property type="match status" value="1"/>
</dbReference>